<protein>
    <submittedName>
        <fullName evidence="3">SdpI family protein</fullName>
    </submittedName>
</protein>
<keyword evidence="1" id="KW-1133">Transmembrane helix</keyword>
<dbReference type="InterPro" id="IPR012867">
    <property type="entry name" value="DUF1648"/>
</dbReference>
<dbReference type="EMBL" id="JAIWJX010000002">
    <property type="protein sequence ID" value="MCK6255662.1"/>
    <property type="molecule type" value="Genomic_DNA"/>
</dbReference>
<dbReference type="GO" id="GO:0009636">
    <property type="term" value="P:response to toxic substance"/>
    <property type="evidence" value="ECO:0007669"/>
    <property type="project" value="TreeGrafter"/>
</dbReference>
<dbReference type="Proteomes" id="UP001139011">
    <property type="component" value="Unassembled WGS sequence"/>
</dbReference>
<dbReference type="PANTHER" id="PTHR37810">
    <property type="entry name" value="IMMUNITY PROTEIN SDPI"/>
    <property type="match status" value="1"/>
</dbReference>
<evidence type="ECO:0000259" key="2">
    <source>
        <dbReference type="Pfam" id="PF07853"/>
    </source>
</evidence>
<evidence type="ECO:0000313" key="3">
    <source>
        <dbReference type="EMBL" id="MCK6255662.1"/>
    </source>
</evidence>
<proteinExistence type="predicted"/>
<feature type="transmembrane region" description="Helical" evidence="1">
    <location>
        <begin position="86"/>
        <end position="108"/>
    </location>
</feature>
<feature type="domain" description="DUF1648" evidence="2">
    <location>
        <begin position="9"/>
        <end position="52"/>
    </location>
</feature>
<evidence type="ECO:0000256" key="1">
    <source>
        <dbReference type="SAM" id="Phobius"/>
    </source>
</evidence>
<keyword evidence="1" id="KW-0812">Transmembrane</keyword>
<dbReference type="Pfam" id="PF13630">
    <property type="entry name" value="SdpI"/>
    <property type="match status" value="1"/>
</dbReference>
<name>A0A9X1X7T6_9BACL</name>
<feature type="transmembrane region" description="Helical" evidence="1">
    <location>
        <begin position="47"/>
        <end position="66"/>
    </location>
</feature>
<accession>A0A9X1X7T6</accession>
<dbReference type="RefSeq" id="WP_248251460.1">
    <property type="nucleotide sequence ID" value="NZ_JAIWJX010000002.1"/>
</dbReference>
<feature type="transmembrane region" description="Helical" evidence="1">
    <location>
        <begin position="186"/>
        <end position="206"/>
    </location>
</feature>
<evidence type="ECO:0000313" key="4">
    <source>
        <dbReference type="Proteomes" id="UP001139011"/>
    </source>
</evidence>
<dbReference type="InterPro" id="IPR026272">
    <property type="entry name" value="SdpI"/>
</dbReference>
<dbReference type="InterPro" id="IPR025962">
    <property type="entry name" value="SdpI/YhfL"/>
</dbReference>
<gene>
    <name evidence="3" type="ORF">LCY76_03370</name>
</gene>
<feature type="transmembrane region" description="Helical" evidence="1">
    <location>
        <begin position="164"/>
        <end position="180"/>
    </location>
</feature>
<dbReference type="PIRSF" id="PIRSF038959">
    <property type="entry name" value="SdpI"/>
    <property type="match status" value="1"/>
</dbReference>
<organism evidence="3 4">
    <name type="scientific">Fictibacillus marinisediminis</name>
    <dbReference type="NCBI Taxonomy" id="2878389"/>
    <lineage>
        <taxon>Bacteria</taxon>
        <taxon>Bacillati</taxon>
        <taxon>Bacillota</taxon>
        <taxon>Bacilli</taxon>
        <taxon>Bacillales</taxon>
        <taxon>Fictibacillaceae</taxon>
        <taxon>Fictibacillus</taxon>
    </lineage>
</organism>
<reference evidence="3" key="1">
    <citation type="submission" date="2021-09" db="EMBL/GenBank/DDBJ databases">
        <title>Genome analysis of Fictibacillus sp. KIGAM418 isolated from marine sediment.</title>
        <authorList>
            <person name="Seo M.-J."/>
            <person name="Cho E.-S."/>
            <person name="Hwang C.Y."/>
        </authorList>
    </citation>
    <scope>NUCLEOTIDE SEQUENCE</scope>
    <source>
        <strain evidence="3">KIGAM418</strain>
    </source>
</reference>
<keyword evidence="1" id="KW-0472">Membrane</keyword>
<dbReference type="Pfam" id="PF07853">
    <property type="entry name" value="DUF1648"/>
    <property type="match status" value="1"/>
</dbReference>
<keyword evidence="4" id="KW-1185">Reference proteome</keyword>
<dbReference type="AlphaFoldDB" id="A0A9X1X7T6"/>
<sequence>MKKHVFPVLLILAAAALWLVFYSKLPAELPIHWNAKGEINGYSSKLGAMLTNLGIMILMYLLLQFLPKIDPKKENYKSFSRSYSMINFSLFIFFFLINLMVILIGLGYELPMNSLMPLILGGLFIVLGNYMQQVKPNYFVGIKTPWTLADENVWRQTHRFSSKVFVAAGIIVLLSLFAPSNWRDYIILPALLGAAILSVGSSYYFFKKNTGFTNKM</sequence>
<dbReference type="PANTHER" id="PTHR37810:SF5">
    <property type="entry name" value="IMMUNITY PROTEIN SDPI"/>
    <property type="match status" value="1"/>
</dbReference>
<comment type="caution">
    <text evidence="3">The sequence shown here is derived from an EMBL/GenBank/DDBJ whole genome shotgun (WGS) entry which is preliminary data.</text>
</comment>
<feature type="transmembrane region" description="Helical" evidence="1">
    <location>
        <begin position="114"/>
        <end position="131"/>
    </location>
</feature>